<keyword evidence="8" id="KW-0653">Protein transport</keyword>
<feature type="transmembrane region" description="Helical" evidence="12">
    <location>
        <begin position="276"/>
        <end position="298"/>
    </location>
</feature>
<dbReference type="EMBL" id="LSBA01000039">
    <property type="protein sequence ID" value="KXZ13163.1"/>
    <property type="molecule type" value="Genomic_DNA"/>
</dbReference>
<evidence type="ECO:0000256" key="12">
    <source>
        <dbReference type="SAM" id="Phobius"/>
    </source>
</evidence>
<dbReference type="Pfam" id="PF00664">
    <property type="entry name" value="ABC_membrane"/>
    <property type="match status" value="1"/>
</dbReference>
<feature type="domain" description="Peptidase C39" evidence="15">
    <location>
        <begin position="17"/>
        <end position="137"/>
    </location>
</feature>
<dbReference type="InterPro" id="IPR033839">
    <property type="entry name" value="Lacticin_481_peptidase"/>
</dbReference>
<dbReference type="Pfam" id="PF03412">
    <property type="entry name" value="Peptidase_C39"/>
    <property type="match status" value="1"/>
</dbReference>
<dbReference type="GO" id="GO:0005886">
    <property type="term" value="C:plasma membrane"/>
    <property type="evidence" value="ECO:0007669"/>
    <property type="project" value="UniProtKB-SubCell"/>
</dbReference>
<dbReference type="GO" id="GO:0034040">
    <property type="term" value="F:ATPase-coupled lipid transmembrane transporter activity"/>
    <property type="evidence" value="ECO:0007669"/>
    <property type="project" value="TreeGrafter"/>
</dbReference>
<dbReference type="InterPro" id="IPR003593">
    <property type="entry name" value="AAA+_ATPase"/>
</dbReference>
<dbReference type="GO" id="GO:0016887">
    <property type="term" value="F:ATP hydrolysis activity"/>
    <property type="evidence" value="ECO:0007669"/>
    <property type="project" value="InterPro"/>
</dbReference>
<keyword evidence="7 16" id="KW-0067">ATP-binding</keyword>
<evidence type="ECO:0000313" key="17">
    <source>
        <dbReference type="Proteomes" id="UP000075430"/>
    </source>
</evidence>
<keyword evidence="9 12" id="KW-1133">Transmembrane helix</keyword>
<dbReference type="FunFam" id="3.40.50.300:FF:000221">
    <property type="entry name" value="Multidrug ABC transporter ATP-binding protein"/>
    <property type="match status" value="1"/>
</dbReference>
<dbReference type="PROSITE" id="PS50929">
    <property type="entry name" value="ABC_TM1F"/>
    <property type="match status" value="1"/>
</dbReference>
<feature type="transmembrane region" description="Helical" evidence="12">
    <location>
        <begin position="424"/>
        <end position="444"/>
    </location>
</feature>
<evidence type="ECO:0000259" key="14">
    <source>
        <dbReference type="PROSITE" id="PS50929"/>
    </source>
</evidence>
<sequence length="726" mass="81008">MNIFSKIKKRRLTPTLQLAQSECGLCCAKTILEAYDYQISLTELRQVKEPGRDGLGLQQLKQLLSHFGMNAKTYRIIDTRALEIINFPIIAFWKGYHFVCVESYNEHEVIIMDPSIGRIKISQSEFLENFQEYVLVVEPGIDFKKRSVSNLSRWKKEYIWPSNMIGLYLKIALMSIVLVGITLAIPIFTQLLIDNGFGDVNSFATILGSLIIALIIMVILNFLRTYFSIKIIYRFSWHLLSGAFKRVLSLPAKYFTVRAPGEIIYRLNSLTRIQDALGTTLVQACLDLVSGVAILVYVFWISPLLGIMILLFTLSTFAFLIIAQSYVNSATDKELHEGTNAQSIQLDAIVSINSVKLGGYVQSYIDDWKQRFKKFLNATSHRMRIQQGIIGSILSGIQVFAPLIILVTGIYMAELGLMTLGQAIAVQSIVALLFVYVNSVFTIASEALVAVRYIVLAEDIFEYPIENSRKDSKEMASGSVSIENLSFSYTSDGIPVIKNINLDISDGETIALVGVSGSGKTTLGKVIGSLFEPTSGSIYFGGIEYHEYNLDTLRDSISYIPQEVHLHNRTIMENLKLGSKRTEAEIRGICDSLEFMEFINKFPMGYNTVISETGANLSGGQRQRIHIARVLLQTPKLLIMDEATSSLDNISQSYVYDALSKLKCTKIVIAHRLETILNADRIVVLENGCIVQSGSHEELVNIGGLYAKLFGAELEKGRVENAIGSR</sequence>
<feature type="domain" description="ABC transporter" evidence="13">
    <location>
        <begin position="480"/>
        <end position="712"/>
    </location>
</feature>
<evidence type="ECO:0000256" key="9">
    <source>
        <dbReference type="ARBA" id="ARBA00022989"/>
    </source>
</evidence>
<dbReference type="InterPro" id="IPR005074">
    <property type="entry name" value="Peptidase_C39"/>
</dbReference>
<evidence type="ECO:0000256" key="10">
    <source>
        <dbReference type="ARBA" id="ARBA00023136"/>
    </source>
</evidence>
<keyword evidence="5" id="KW-0547">Nucleotide-binding</keyword>
<accession>A0A150F2H0</accession>
<organism evidence="16 17">
    <name type="scientific">Bacillus nakamurai</name>
    <dbReference type="NCBI Taxonomy" id="1793963"/>
    <lineage>
        <taxon>Bacteria</taxon>
        <taxon>Bacillati</taxon>
        <taxon>Bacillota</taxon>
        <taxon>Bacilli</taxon>
        <taxon>Bacillales</taxon>
        <taxon>Bacillaceae</taxon>
        <taxon>Bacillus</taxon>
    </lineage>
</organism>
<dbReference type="AlphaFoldDB" id="A0A150F2H0"/>
<evidence type="ECO:0000259" key="15">
    <source>
        <dbReference type="PROSITE" id="PS50990"/>
    </source>
</evidence>
<keyword evidence="6" id="KW-0378">Hydrolase</keyword>
<dbReference type="InterPro" id="IPR003439">
    <property type="entry name" value="ABC_transporter-like_ATP-bd"/>
</dbReference>
<dbReference type="PANTHER" id="PTHR24221:SF654">
    <property type="entry name" value="ATP-BINDING CASSETTE SUB-FAMILY B MEMBER 6"/>
    <property type="match status" value="1"/>
</dbReference>
<evidence type="ECO:0000256" key="5">
    <source>
        <dbReference type="ARBA" id="ARBA00022741"/>
    </source>
</evidence>
<dbReference type="GO" id="GO:0015031">
    <property type="term" value="P:protein transport"/>
    <property type="evidence" value="ECO:0007669"/>
    <property type="project" value="UniProtKB-KW"/>
</dbReference>
<keyword evidence="17" id="KW-1185">Reference proteome</keyword>
<keyword evidence="6" id="KW-0645">Protease</keyword>
<evidence type="ECO:0000313" key="16">
    <source>
        <dbReference type="EMBL" id="KXZ13163.1"/>
    </source>
</evidence>
<dbReference type="Gene3D" id="3.40.50.300">
    <property type="entry name" value="P-loop containing nucleotide triphosphate hydrolases"/>
    <property type="match status" value="1"/>
</dbReference>
<evidence type="ECO:0000256" key="3">
    <source>
        <dbReference type="ARBA" id="ARBA00022475"/>
    </source>
</evidence>
<dbReference type="Proteomes" id="UP000075430">
    <property type="component" value="Unassembled WGS sequence"/>
</dbReference>
<dbReference type="PANTHER" id="PTHR24221">
    <property type="entry name" value="ATP-BINDING CASSETTE SUB-FAMILY B"/>
    <property type="match status" value="1"/>
</dbReference>
<comment type="caution">
    <text evidence="16">The sequence shown here is derived from an EMBL/GenBank/DDBJ whole genome shotgun (WGS) entry which is preliminary data.</text>
</comment>
<dbReference type="SMART" id="SM00382">
    <property type="entry name" value="AAA"/>
    <property type="match status" value="1"/>
</dbReference>
<dbReference type="GO" id="GO:0005524">
    <property type="term" value="F:ATP binding"/>
    <property type="evidence" value="ECO:0007669"/>
    <property type="project" value="UniProtKB-KW"/>
</dbReference>
<dbReference type="Gene3D" id="3.90.70.10">
    <property type="entry name" value="Cysteine proteinases"/>
    <property type="match status" value="1"/>
</dbReference>
<feature type="transmembrane region" description="Helical" evidence="12">
    <location>
        <begin position="200"/>
        <end position="223"/>
    </location>
</feature>
<dbReference type="Gene3D" id="1.20.1560.10">
    <property type="entry name" value="ABC transporter type 1, transmembrane domain"/>
    <property type="match status" value="1"/>
</dbReference>
<dbReference type="OrthoDB" id="9762778at2"/>
<keyword evidence="2" id="KW-0813">Transport</keyword>
<evidence type="ECO:0000256" key="8">
    <source>
        <dbReference type="ARBA" id="ARBA00022927"/>
    </source>
</evidence>
<evidence type="ECO:0000256" key="7">
    <source>
        <dbReference type="ARBA" id="ARBA00022840"/>
    </source>
</evidence>
<keyword evidence="11" id="KW-0080">Bacteriocin transport</keyword>
<dbReference type="Pfam" id="PF00005">
    <property type="entry name" value="ABC_tran"/>
    <property type="match status" value="1"/>
</dbReference>
<dbReference type="GO" id="GO:0006508">
    <property type="term" value="P:proteolysis"/>
    <property type="evidence" value="ECO:0007669"/>
    <property type="project" value="InterPro"/>
</dbReference>
<feature type="domain" description="ABC transmembrane type-1" evidence="14">
    <location>
        <begin position="171"/>
        <end position="446"/>
    </location>
</feature>
<keyword evidence="10 12" id="KW-0472">Membrane</keyword>
<protein>
    <submittedName>
        <fullName evidence="16">ABC transporter ATP-binding protein</fullName>
    </submittedName>
</protein>
<name>A0A150F2H0_9BACI</name>
<evidence type="ECO:0000256" key="1">
    <source>
        <dbReference type="ARBA" id="ARBA00004651"/>
    </source>
</evidence>
<dbReference type="InterPro" id="IPR011527">
    <property type="entry name" value="ABC1_TM_dom"/>
</dbReference>
<dbReference type="GO" id="GO:0140359">
    <property type="term" value="F:ABC-type transporter activity"/>
    <property type="evidence" value="ECO:0007669"/>
    <property type="project" value="InterPro"/>
</dbReference>
<dbReference type="PROSITE" id="PS50893">
    <property type="entry name" value="ABC_TRANSPORTER_2"/>
    <property type="match status" value="1"/>
</dbReference>
<evidence type="ECO:0000256" key="2">
    <source>
        <dbReference type="ARBA" id="ARBA00022448"/>
    </source>
</evidence>
<dbReference type="STRING" id="1793963.AXI58_05675"/>
<proteinExistence type="predicted"/>
<evidence type="ECO:0000256" key="6">
    <source>
        <dbReference type="ARBA" id="ARBA00022807"/>
    </source>
</evidence>
<reference evidence="17" key="1">
    <citation type="submission" date="2016-02" db="EMBL/GenBank/DDBJ databases">
        <authorList>
            <person name="Dunlap C."/>
        </authorList>
    </citation>
    <scope>NUCLEOTIDE SEQUENCE [LARGE SCALE GENOMIC DNA]</scope>
    <source>
        <strain evidence="17">NRRL B-41092</strain>
    </source>
</reference>
<dbReference type="PROSITE" id="PS50990">
    <property type="entry name" value="PEPTIDASE_C39"/>
    <property type="match status" value="1"/>
</dbReference>
<dbReference type="SUPFAM" id="SSF90123">
    <property type="entry name" value="ABC transporter transmembrane region"/>
    <property type="match status" value="1"/>
</dbReference>
<evidence type="ECO:0000259" key="13">
    <source>
        <dbReference type="PROSITE" id="PS50893"/>
    </source>
</evidence>
<comment type="subcellular location">
    <subcellularLocation>
        <location evidence="1">Cell membrane</location>
        <topology evidence="1">Multi-pass membrane protein</topology>
    </subcellularLocation>
</comment>
<dbReference type="InterPro" id="IPR036640">
    <property type="entry name" value="ABC1_TM_sf"/>
</dbReference>
<feature type="transmembrane region" description="Helical" evidence="12">
    <location>
        <begin position="389"/>
        <end position="412"/>
    </location>
</feature>
<dbReference type="SUPFAM" id="SSF52540">
    <property type="entry name" value="P-loop containing nucleoside triphosphate hydrolases"/>
    <property type="match status" value="1"/>
</dbReference>
<dbReference type="GO" id="GO:0008234">
    <property type="term" value="F:cysteine-type peptidase activity"/>
    <property type="evidence" value="ECO:0007669"/>
    <property type="project" value="UniProtKB-KW"/>
</dbReference>
<keyword evidence="6" id="KW-0788">Thiol protease</keyword>
<dbReference type="InterPro" id="IPR027417">
    <property type="entry name" value="P-loop_NTPase"/>
</dbReference>
<keyword evidence="4 12" id="KW-0812">Transmembrane</keyword>
<feature type="transmembrane region" description="Helical" evidence="12">
    <location>
        <begin position="165"/>
        <end position="188"/>
    </location>
</feature>
<gene>
    <name evidence="16" type="ORF">AXI58_05675</name>
</gene>
<evidence type="ECO:0000256" key="11">
    <source>
        <dbReference type="ARBA" id="ARBA00043264"/>
    </source>
</evidence>
<dbReference type="CDD" id="cd02425">
    <property type="entry name" value="Peptidase_C39F"/>
    <property type="match status" value="1"/>
</dbReference>
<dbReference type="GO" id="GO:0043213">
    <property type="term" value="P:bacteriocin transport"/>
    <property type="evidence" value="ECO:0007669"/>
    <property type="project" value="UniProtKB-KW"/>
</dbReference>
<dbReference type="InterPro" id="IPR039421">
    <property type="entry name" value="Type_1_exporter"/>
</dbReference>
<feature type="transmembrane region" description="Helical" evidence="12">
    <location>
        <begin position="304"/>
        <end position="323"/>
    </location>
</feature>
<dbReference type="RefSeq" id="WP_061523389.1">
    <property type="nucleotide sequence ID" value="NZ_JARLZY010000012.1"/>
</dbReference>
<keyword evidence="3" id="KW-1003">Cell membrane</keyword>
<evidence type="ECO:0000256" key="4">
    <source>
        <dbReference type="ARBA" id="ARBA00022692"/>
    </source>
</evidence>